<accession>A0A834SQA6</accession>
<comment type="caution">
    <text evidence="2">The sequence shown here is derived from an EMBL/GenBank/DDBJ whole genome shotgun (WGS) entry which is preliminary data.</text>
</comment>
<evidence type="ECO:0000313" key="2">
    <source>
        <dbReference type="EMBL" id="KAF7807043.1"/>
    </source>
</evidence>
<dbReference type="AlphaFoldDB" id="A0A834SQA6"/>
<reference evidence="2" key="1">
    <citation type="submission" date="2020-09" db="EMBL/GenBank/DDBJ databases">
        <title>Genome-Enabled Discovery of Anthraquinone Biosynthesis in Senna tora.</title>
        <authorList>
            <person name="Kang S.-H."/>
            <person name="Pandey R.P."/>
            <person name="Lee C.-M."/>
            <person name="Sim J.-S."/>
            <person name="Jeong J.-T."/>
            <person name="Choi B.-S."/>
            <person name="Jung M."/>
            <person name="Ginzburg D."/>
            <person name="Zhao K."/>
            <person name="Won S.Y."/>
            <person name="Oh T.-J."/>
            <person name="Yu Y."/>
            <person name="Kim N.-H."/>
            <person name="Lee O.R."/>
            <person name="Lee T.-H."/>
            <person name="Bashyal P."/>
            <person name="Kim T.-S."/>
            <person name="Lee W.-H."/>
            <person name="Kawkins C."/>
            <person name="Kim C.-K."/>
            <person name="Kim J.S."/>
            <person name="Ahn B.O."/>
            <person name="Rhee S.Y."/>
            <person name="Sohng J.K."/>
        </authorList>
    </citation>
    <scope>NUCLEOTIDE SEQUENCE</scope>
    <source>
        <tissue evidence="2">Leaf</tissue>
    </source>
</reference>
<feature type="compositionally biased region" description="Basic and acidic residues" evidence="1">
    <location>
        <begin position="1"/>
        <end position="10"/>
    </location>
</feature>
<evidence type="ECO:0000313" key="3">
    <source>
        <dbReference type="Proteomes" id="UP000634136"/>
    </source>
</evidence>
<organism evidence="2 3">
    <name type="scientific">Senna tora</name>
    <dbReference type="NCBI Taxonomy" id="362788"/>
    <lineage>
        <taxon>Eukaryota</taxon>
        <taxon>Viridiplantae</taxon>
        <taxon>Streptophyta</taxon>
        <taxon>Embryophyta</taxon>
        <taxon>Tracheophyta</taxon>
        <taxon>Spermatophyta</taxon>
        <taxon>Magnoliopsida</taxon>
        <taxon>eudicotyledons</taxon>
        <taxon>Gunneridae</taxon>
        <taxon>Pentapetalae</taxon>
        <taxon>rosids</taxon>
        <taxon>fabids</taxon>
        <taxon>Fabales</taxon>
        <taxon>Fabaceae</taxon>
        <taxon>Caesalpinioideae</taxon>
        <taxon>Cassia clade</taxon>
        <taxon>Senna</taxon>
    </lineage>
</organism>
<evidence type="ECO:0000256" key="1">
    <source>
        <dbReference type="SAM" id="MobiDB-lite"/>
    </source>
</evidence>
<feature type="compositionally biased region" description="Basic and acidic residues" evidence="1">
    <location>
        <begin position="50"/>
        <end position="59"/>
    </location>
</feature>
<feature type="region of interest" description="Disordered" evidence="1">
    <location>
        <begin position="1"/>
        <end position="59"/>
    </location>
</feature>
<protein>
    <submittedName>
        <fullName evidence="2">Uncharacterized protein</fullName>
    </submittedName>
</protein>
<dbReference type="EMBL" id="JAAIUW010000012">
    <property type="protein sequence ID" value="KAF7807043.1"/>
    <property type="molecule type" value="Genomic_DNA"/>
</dbReference>
<keyword evidence="3" id="KW-1185">Reference proteome</keyword>
<sequence>MATKVMERERRRQHGMGDGDLMLSSWHTTTSYERRQWSSETHQTPPQHVLKSEIPKGKL</sequence>
<gene>
    <name evidence="2" type="ORF">G2W53_039204</name>
</gene>
<dbReference type="Proteomes" id="UP000634136">
    <property type="component" value="Unassembled WGS sequence"/>
</dbReference>
<proteinExistence type="predicted"/>
<name>A0A834SQA6_9FABA</name>